<dbReference type="Pfam" id="PF20266">
    <property type="entry name" value="Mab-21_C"/>
    <property type="match status" value="1"/>
</dbReference>
<evidence type="ECO:0000256" key="10">
    <source>
        <dbReference type="SAM" id="MobiDB-lite"/>
    </source>
</evidence>
<dbReference type="Pfam" id="PF03281">
    <property type="entry name" value="Mab-21"/>
    <property type="match status" value="1"/>
</dbReference>
<gene>
    <name evidence="12" type="ORF">CHS0354_034423</name>
</gene>
<protein>
    <recommendedName>
        <fullName evidence="11">C2H2-type domain-containing protein</fullName>
    </recommendedName>
</protein>
<dbReference type="GO" id="GO:0016779">
    <property type="term" value="F:nucleotidyltransferase activity"/>
    <property type="evidence" value="ECO:0007669"/>
    <property type="project" value="UniProtKB-KW"/>
</dbReference>
<evidence type="ECO:0000256" key="7">
    <source>
        <dbReference type="ARBA" id="ARBA00022840"/>
    </source>
</evidence>
<keyword evidence="3" id="KW-0808">Transferase</keyword>
<keyword evidence="7" id="KW-0067">ATP-binding</keyword>
<evidence type="ECO:0000256" key="6">
    <source>
        <dbReference type="ARBA" id="ARBA00022741"/>
    </source>
</evidence>
<dbReference type="GO" id="GO:0008270">
    <property type="term" value="F:zinc ion binding"/>
    <property type="evidence" value="ECO:0007669"/>
    <property type="project" value="UniProtKB-KW"/>
</dbReference>
<keyword evidence="9" id="KW-0863">Zinc-finger</keyword>
<keyword evidence="8" id="KW-0460">Magnesium</keyword>
<comment type="cofactor">
    <cofactor evidence="1">
        <name>Mg(2+)</name>
        <dbReference type="ChEBI" id="CHEBI:18420"/>
    </cofactor>
</comment>
<reference evidence="12" key="3">
    <citation type="submission" date="2023-05" db="EMBL/GenBank/DDBJ databases">
        <authorList>
            <person name="Smith C.H."/>
        </authorList>
    </citation>
    <scope>NUCLEOTIDE SEQUENCE</scope>
    <source>
        <strain evidence="12">CHS0354</strain>
        <tissue evidence="12">Mantle</tissue>
    </source>
</reference>
<reference evidence="12" key="2">
    <citation type="journal article" date="2021" name="Genome Biol. Evol.">
        <title>Developing a high-quality reference genome for a parasitic bivalve with doubly uniparental inheritance (Bivalvia: Unionida).</title>
        <authorList>
            <person name="Smith C.H."/>
        </authorList>
    </citation>
    <scope>NUCLEOTIDE SEQUENCE</scope>
    <source>
        <strain evidence="12">CHS0354</strain>
        <tissue evidence="12">Mantle</tissue>
    </source>
</reference>
<dbReference type="SMART" id="SM01265">
    <property type="entry name" value="Mab-21"/>
    <property type="match status" value="1"/>
</dbReference>
<dbReference type="InterPro" id="IPR046906">
    <property type="entry name" value="Mab-21_HhH/H2TH-like"/>
</dbReference>
<comment type="similarity">
    <text evidence="2">Belongs to the mab-21 family.</text>
</comment>
<dbReference type="PROSITE" id="PS00028">
    <property type="entry name" value="ZINC_FINGER_C2H2_1"/>
    <property type="match status" value="1"/>
</dbReference>
<feature type="compositionally biased region" description="Basic and acidic residues" evidence="10">
    <location>
        <begin position="111"/>
        <end position="123"/>
    </location>
</feature>
<evidence type="ECO:0000313" key="13">
    <source>
        <dbReference type="Proteomes" id="UP001195483"/>
    </source>
</evidence>
<evidence type="ECO:0000256" key="1">
    <source>
        <dbReference type="ARBA" id="ARBA00001946"/>
    </source>
</evidence>
<evidence type="ECO:0000256" key="5">
    <source>
        <dbReference type="ARBA" id="ARBA00022723"/>
    </source>
</evidence>
<dbReference type="PANTHER" id="PTHR10656:SF42">
    <property type="entry name" value="CYCLIC GMP-AMP SYNTHASE-LIKE PROTEIN-RELATED"/>
    <property type="match status" value="1"/>
</dbReference>
<proteinExistence type="inferred from homology"/>
<comment type="caution">
    <text evidence="12">The sequence shown here is derived from an EMBL/GenBank/DDBJ whole genome shotgun (WGS) entry which is preliminary data.</text>
</comment>
<keyword evidence="4" id="KW-0548">Nucleotidyltransferase</keyword>
<evidence type="ECO:0000259" key="11">
    <source>
        <dbReference type="PROSITE" id="PS50157"/>
    </source>
</evidence>
<keyword evidence="5" id="KW-0479">Metal-binding</keyword>
<accession>A0AAE0S8M0</accession>
<organism evidence="12 13">
    <name type="scientific">Potamilus streckersoni</name>
    <dbReference type="NCBI Taxonomy" id="2493646"/>
    <lineage>
        <taxon>Eukaryota</taxon>
        <taxon>Metazoa</taxon>
        <taxon>Spiralia</taxon>
        <taxon>Lophotrochozoa</taxon>
        <taxon>Mollusca</taxon>
        <taxon>Bivalvia</taxon>
        <taxon>Autobranchia</taxon>
        <taxon>Heteroconchia</taxon>
        <taxon>Palaeoheterodonta</taxon>
        <taxon>Unionida</taxon>
        <taxon>Unionoidea</taxon>
        <taxon>Unionidae</taxon>
        <taxon>Ambleminae</taxon>
        <taxon>Lampsilini</taxon>
        <taxon>Potamilus</taxon>
    </lineage>
</organism>
<dbReference type="InterPro" id="IPR024810">
    <property type="entry name" value="MAB21L/cGLR"/>
</dbReference>
<evidence type="ECO:0000256" key="8">
    <source>
        <dbReference type="ARBA" id="ARBA00022842"/>
    </source>
</evidence>
<dbReference type="GO" id="GO:0005524">
    <property type="term" value="F:ATP binding"/>
    <property type="evidence" value="ECO:0007669"/>
    <property type="project" value="UniProtKB-KW"/>
</dbReference>
<sequence length="651" mass="75445">MEQCQACGMFFKRLSSHTRHCKGPHDHNKASISTDKNTKEESKADEMCPKCQRSFKRLASHLPHCKGTSSADLSLMHTEFQPKGASREETCPKCYKSFKKIASHSSHCKGVPKEEDFSKRDGGLQRQSSNLPYRKSNPDVETYPRSYHIFRQLSLDLPHCEGKHRDQKYSKSKSMFENQNSHLSHYQGTHEEEIYSRRQEKIEDDGTCPMCSQYFKHLASHLPYCKIKSDKEICPKCDQSFKRLTSHLSYCKGKEVEETCPHCTKTFKNLASHIPHCEGKLQKGYGLKSRPNSKGPVSQLKEMPVNICESEIDVINDLREVFLQELNECGTPFQWSIFSTGSYYDRTKTTNIAGDYDFILYPDVKCKADFCTQAATLGYCKVTVSKDEPKLAEMRKLDLIKEHNYFSPGKMKEYAFEKFERIIKDPEFRQGRRIHRLYRSSSSPAFTILYDAGAGIQIEVDLVPGIHFEGWPKCESIRKWKPLWNTKQDMNELKKEYFCVAREHPHVDEVPDGHILWRESFSHTEKLLWKHADGARDPPTCRKPVLKALKLLLSECRSENTDINHLSTFHLRTFMLHEFDRLPSDKDWDKCILGESLKYTQKKLKIVLKDKVLMNYFVPGHNVLQEVPETETAAFIVYLNKALSTKTMQQK</sequence>
<evidence type="ECO:0000256" key="2">
    <source>
        <dbReference type="ARBA" id="ARBA00008307"/>
    </source>
</evidence>
<evidence type="ECO:0000256" key="9">
    <source>
        <dbReference type="PROSITE-ProRule" id="PRU00042"/>
    </source>
</evidence>
<feature type="domain" description="C2H2-type" evidence="11">
    <location>
        <begin position="2"/>
        <end position="30"/>
    </location>
</feature>
<evidence type="ECO:0000256" key="4">
    <source>
        <dbReference type="ARBA" id="ARBA00022695"/>
    </source>
</evidence>
<feature type="region of interest" description="Disordered" evidence="10">
    <location>
        <begin position="108"/>
        <end position="138"/>
    </location>
</feature>
<dbReference type="AlphaFoldDB" id="A0AAE0S8M0"/>
<dbReference type="Proteomes" id="UP001195483">
    <property type="component" value="Unassembled WGS sequence"/>
</dbReference>
<evidence type="ECO:0000313" key="12">
    <source>
        <dbReference type="EMBL" id="KAK3587277.1"/>
    </source>
</evidence>
<name>A0AAE0S8M0_9BIVA</name>
<reference evidence="12" key="1">
    <citation type="journal article" date="2021" name="Genome Biol. Evol.">
        <title>A High-Quality Reference Genome for a Parasitic Bivalve with Doubly Uniparental Inheritance (Bivalvia: Unionida).</title>
        <authorList>
            <person name="Smith C.H."/>
        </authorList>
    </citation>
    <scope>NUCLEOTIDE SEQUENCE</scope>
    <source>
        <strain evidence="12">CHS0354</strain>
    </source>
</reference>
<dbReference type="Gene3D" id="3.30.460.90">
    <property type="match status" value="1"/>
</dbReference>
<feature type="region of interest" description="Disordered" evidence="10">
    <location>
        <begin position="19"/>
        <end position="43"/>
    </location>
</feature>
<evidence type="ECO:0000256" key="3">
    <source>
        <dbReference type="ARBA" id="ARBA00022679"/>
    </source>
</evidence>
<keyword evidence="9" id="KW-0862">Zinc</keyword>
<dbReference type="InterPro" id="IPR013087">
    <property type="entry name" value="Znf_C2H2_type"/>
</dbReference>
<dbReference type="InterPro" id="IPR046903">
    <property type="entry name" value="Mab-21-like_nuc_Trfase"/>
</dbReference>
<keyword evidence="13" id="KW-1185">Reference proteome</keyword>
<dbReference type="PROSITE" id="PS50157">
    <property type="entry name" value="ZINC_FINGER_C2H2_2"/>
    <property type="match status" value="1"/>
</dbReference>
<dbReference type="Gene3D" id="1.10.1410.40">
    <property type="match status" value="1"/>
</dbReference>
<dbReference type="EMBL" id="JAEAOA010002018">
    <property type="protein sequence ID" value="KAK3587277.1"/>
    <property type="molecule type" value="Genomic_DNA"/>
</dbReference>
<dbReference type="PANTHER" id="PTHR10656">
    <property type="entry name" value="CELL FATE DETERMINING PROTEIN MAB21-RELATED"/>
    <property type="match status" value="1"/>
</dbReference>
<keyword evidence="6" id="KW-0547">Nucleotide-binding</keyword>